<dbReference type="Pfam" id="PF00534">
    <property type="entry name" value="Glycos_transf_1"/>
    <property type="match status" value="1"/>
</dbReference>
<protein>
    <submittedName>
        <fullName evidence="3">Glycosyltransferase</fullName>
    </submittedName>
</protein>
<dbReference type="Proteomes" id="UP000261210">
    <property type="component" value="Unassembled WGS sequence"/>
</dbReference>
<dbReference type="GO" id="GO:0016757">
    <property type="term" value="F:glycosyltransferase activity"/>
    <property type="evidence" value="ECO:0007669"/>
    <property type="project" value="InterPro"/>
</dbReference>
<reference evidence="3 4" key="1">
    <citation type="submission" date="2018-08" db="EMBL/GenBank/DDBJ databases">
        <title>A genome reference for cultivated species of the human gut microbiota.</title>
        <authorList>
            <person name="Zou Y."/>
            <person name="Xue W."/>
            <person name="Luo G."/>
        </authorList>
    </citation>
    <scope>NUCLEOTIDE SEQUENCE [LARGE SCALE GENOMIC DNA]</scope>
    <source>
        <strain evidence="3 4">TF10-34</strain>
    </source>
</reference>
<dbReference type="EMBL" id="QSQU01000005">
    <property type="protein sequence ID" value="RGK66021.1"/>
    <property type="molecule type" value="Genomic_DNA"/>
</dbReference>
<keyword evidence="3" id="KW-0808">Transferase</keyword>
<dbReference type="AlphaFoldDB" id="A0A3E4NM39"/>
<dbReference type="InterPro" id="IPR028098">
    <property type="entry name" value="Glyco_trans_4-like_N"/>
</dbReference>
<evidence type="ECO:0000313" key="4">
    <source>
        <dbReference type="Proteomes" id="UP000261210"/>
    </source>
</evidence>
<accession>A0A3E4NM39</accession>
<evidence type="ECO:0000259" key="1">
    <source>
        <dbReference type="Pfam" id="PF00534"/>
    </source>
</evidence>
<dbReference type="SUPFAM" id="SSF53756">
    <property type="entry name" value="UDP-Glycosyltransferase/glycogen phosphorylase"/>
    <property type="match status" value="1"/>
</dbReference>
<dbReference type="RefSeq" id="WP_117683519.1">
    <property type="nucleotide sequence ID" value="NZ_JBCHGU010000018.1"/>
</dbReference>
<feature type="domain" description="Glycosyl transferase family 1" evidence="1">
    <location>
        <begin position="233"/>
        <end position="390"/>
    </location>
</feature>
<sequence length="414" mass="47925">MIKVLQINTVYKNGGSTGRIVYDLKSIGEKNNIMMYVAYGYEYSKLLEEDYIKTRKLEGILELKWNILKTRLFAHHGFYNLRATRRLIRYMDEIKPDIIHLHNIHNHYVNIAMLFDYIKKHNIPVVWTLHDCWSFTGWCAYFDLAKCDKWKSGCKGECRCLHDYPFTWFFNRSQQNFLDKKRTFCGVKDLTLITPSQWLADLTRESFLNNYPVEVINNGVDTDIFKPKRDNDIRSKYGVPQTTKVILALMSGFNKRKGAEYLLKLPDLLSDNECLVIVGISNRQKKMLPQKHCIGITRTDNVNDLASIYSTADVFINPTLEDNFPTTNIESLACGTPVITFRTGGSIESVDDTTGLIVSQGNLNELLISIRSVISKGKGEYKDACIEKAKVQYNKAKQYQKYIELYHQIKDRNK</sequence>
<dbReference type="InterPro" id="IPR001296">
    <property type="entry name" value="Glyco_trans_1"/>
</dbReference>
<dbReference type="PANTHER" id="PTHR45947">
    <property type="entry name" value="SULFOQUINOVOSYL TRANSFERASE SQD2"/>
    <property type="match status" value="1"/>
</dbReference>
<name>A0A3E4NM39_9BACE</name>
<gene>
    <name evidence="3" type="ORF">DXD03_05165</name>
</gene>
<dbReference type="InterPro" id="IPR050194">
    <property type="entry name" value="Glycosyltransferase_grp1"/>
</dbReference>
<proteinExistence type="predicted"/>
<evidence type="ECO:0000259" key="2">
    <source>
        <dbReference type="Pfam" id="PF13439"/>
    </source>
</evidence>
<dbReference type="PANTHER" id="PTHR45947:SF3">
    <property type="entry name" value="SULFOQUINOVOSYL TRANSFERASE SQD2"/>
    <property type="match status" value="1"/>
</dbReference>
<feature type="domain" description="Glycosyltransferase subfamily 4-like N-terminal" evidence="2">
    <location>
        <begin position="74"/>
        <end position="223"/>
    </location>
</feature>
<comment type="caution">
    <text evidence="3">The sequence shown here is derived from an EMBL/GenBank/DDBJ whole genome shotgun (WGS) entry which is preliminary data.</text>
</comment>
<dbReference type="Pfam" id="PF13439">
    <property type="entry name" value="Glyco_transf_4"/>
    <property type="match status" value="1"/>
</dbReference>
<dbReference type="Gene3D" id="3.40.50.2000">
    <property type="entry name" value="Glycogen Phosphorylase B"/>
    <property type="match status" value="2"/>
</dbReference>
<evidence type="ECO:0000313" key="3">
    <source>
        <dbReference type="EMBL" id="RGK66021.1"/>
    </source>
</evidence>
<organism evidence="3 4">
    <name type="scientific">Bacteroides xylanisolvens</name>
    <dbReference type="NCBI Taxonomy" id="371601"/>
    <lineage>
        <taxon>Bacteria</taxon>
        <taxon>Pseudomonadati</taxon>
        <taxon>Bacteroidota</taxon>
        <taxon>Bacteroidia</taxon>
        <taxon>Bacteroidales</taxon>
        <taxon>Bacteroidaceae</taxon>
        <taxon>Bacteroides</taxon>
    </lineage>
</organism>